<dbReference type="Proteomes" id="UP000228687">
    <property type="component" value="Unassembled WGS sequence"/>
</dbReference>
<feature type="region of interest" description="Disordered" evidence="1">
    <location>
        <begin position="302"/>
        <end position="324"/>
    </location>
</feature>
<feature type="non-terminal residue" evidence="2">
    <location>
        <position position="587"/>
    </location>
</feature>
<gene>
    <name evidence="2" type="ORF">COT23_02685</name>
</gene>
<proteinExistence type="predicted"/>
<evidence type="ECO:0000313" key="2">
    <source>
        <dbReference type="EMBL" id="PIS43190.1"/>
    </source>
</evidence>
<comment type="caution">
    <text evidence="2">The sequence shown here is derived from an EMBL/GenBank/DDBJ whole genome shotgun (WGS) entry which is preliminary data.</text>
</comment>
<dbReference type="AlphaFoldDB" id="A0A2H0YXH3"/>
<reference evidence="3" key="1">
    <citation type="submission" date="2017-09" db="EMBL/GenBank/DDBJ databases">
        <title>Depth-based differentiation of microbial function through sediment-hosted aquifers and enrichment of novel symbionts in the deep terrestrial subsurface.</title>
        <authorList>
            <person name="Probst A.J."/>
            <person name="Ladd B."/>
            <person name="Jarett J.K."/>
            <person name="Geller-Mcgrath D.E."/>
            <person name="Sieber C.M.K."/>
            <person name="Emerson J.B."/>
            <person name="Anantharaman K."/>
            <person name="Thomas B.C."/>
            <person name="Malmstrom R."/>
            <person name="Stieglmeier M."/>
            <person name="Klingl A."/>
            <person name="Woyke T."/>
            <person name="Ryan C.M."/>
            <person name="Banfield J.F."/>
        </authorList>
    </citation>
    <scope>NUCLEOTIDE SEQUENCE [LARGE SCALE GENOMIC DNA]</scope>
</reference>
<accession>A0A2H0YXH3</accession>
<name>A0A2H0YXH3_9BACT</name>
<evidence type="ECO:0000313" key="3">
    <source>
        <dbReference type="Proteomes" id="UP000228687"/>
    </source>
</evidence>
<protein>
    <submittedName>
        <fullName evidence="2">Uncharacterized protein</fullName>
    </submittedName>
</protein>
<evidence type="ECO:0000256" key="1">
    <source>
        <dbReference type="SAM" id="MobiDB-lite"/>
    </source>
</evidence>
<organism evidence="2 3">
    <name type="scientific">Candidatus Kaiserbacteria bacterium CG08_land_8_20_14_0_20_50_21</name>
    <dbReference type="NCBI Taxonomy" id="1974604"/>
    <lineage>
        <taxon>Bacteria</taxon>
        <taxon>Candidatus Kaiseribacteriota</taxon>
    </lineage>
</organism>
<sequence length="587" mass="60489">MNKRPFAGTLATLFIITLIASGTFFIAPQKVSASALNCTGGILGFRAAKIISSDSAVPVKNIPIEGSTFSSSVSAASSCINDVILIPLARAAIRAMLQKMTASVIMFINGQSNGNGSPQYVQSLQKNLQTVGDTQALAFFAQFEKNSNSPFASAISSSLRKNYLQNTSSAGFWDANKCTLSASSPNIDDYLKGDWSQGGTDAWFALTTQKQNNPYTFHQSSQKQLASAVTSAQDTRKTELNWGQGFLSWCSTSGTAAQTQSTDCKKIGDPCTRYDGNAGTCGNADSSGSTLACWSNSANNNTATQSNTNSIDPGDPCYDKDGKPGAIKTPGSVIHDYTQKAVVASGFDQLISANDLDNALGAIIAALLNQVLGSVSGLFGSSDSSGSISSITSQLQGYTSSNTSSTQTALNTAQEKLSDVLVYKDALNTISSVADVASTSVASLISLCIAQQEIASSILANGGSIDPANFISISNLEISSAQTALTTEIAPVLTQVQEEINSVSATESLALQVEAESSNGATAGTSGSLESDISLLVSMPPTMQDITGAQQEAQVSGGATASPTGSLTVSGGSLVDQMNLISANATA</sequence>
<dbReference type="EMBL" id="PEXT01000056">
    <property type="protein sequence ID" value="PIS43190.1"/>
    <property type="molecule type" value="Genomic_DNA"/>
</dbReference>